<reference evidence="2 4" key="1">
    <citation type="submission" date="2016-02" db="EMBL/GenBank/DDBJ databases">
        <authorList>
            <person name="Strepis N."/>
        </authorList>
    </citation>
    <scope>NUCLEOTIDE SEQUENCE [LARGE SCALE GENOMIC DNA]</scope>
    <source>
        <strain evidence="2">Trichococcus flocculiformis</strain>
    </source>
</reference>
<dbReference type="EMBL" id="FOQC01000014">
    <property type="protein sequence ID" value="SFH77702.1"/>
    <property type="molecule type" value="Genomic_DNA"/>
</dbReference>
<keyword evidence="4" id="KW-1185">Reference proteome</keyword>
<dbReference type="Proteomes" id="UP000199686">
    <property type="component" value="Unassembled WGS sequence"/>
</dbReference>
<organism evidence="3 5">
    <name type="scientific">Trichococcus flocculiformis</name>
    <dbReference type="NCBI Taxonomy" id="82803"/>
    <lineage>
        <taxon>Bacteria</taxon>
        <taxon>Bacillati</taxon>
        <taxon>Bacillota</taxon>
        <taxon>Bacilli</taxon>
        <taxon>Lactobacillales</taxon>
        <taxon>Carnobacteriaceae</taxon>
        <taxon>Trichococcus</taxon>
    </lineage>
</organism>
<sequence>MINREEEKIQAAYKESVVDTTQEAPLTKEEVYVQDKILEHYDDEEEGTLVFTQAMAEAAADAILKAESYLYNTGIEKHEKAVNVLGEQAQELSNEFSAKKEAILNRNEYTDVAKAERLNDLYDEYEKKMKAVMGEQYTATMHHQKDRREKAQQALEGIMKKASINDFDAKDMTYITYMLDHGSNDEILSILKEYKFHPHLLKMVNARDRKKPLQYDAKGRPMDNRLSIKHPLQMIAEEQPYRPNTNTISVALGDSRLQRTLTDMIPTAGIPKKDAWAFQNLEGTQRDKNLRLDPWGMPY</sequence>
<evidence type="ECO:0000313" key="5">
    <source>
        <dbReference type="Proteomes" id="UP000199686"/>
    </source>
</evidence>
<evidence type="ECO:0000313" key="3">
    <source>
        <dbReference type="EMBL" id="SFH77702.1"/>
    </source>
</evidence>
<comment type="caution">
    <text evidence="3">The sequence shown here is derived from an EMBL/GenBank/DDBJ whole genome shotgun (WGS) entry which is preliminary data.</text>
</comment>
<dbReference type="EMBL" id="FJMZ01000007">
    <property type="protein sequence ID" value="CZQ88655.1"/>
    <property type="molecule type" value="Genomic_DNA"/>
</dbReference>
<keyword evidence="1" id="KW-0175">Coiled coil</keyword>
<evidence type="ECO:0000313" key="2">
    <source>
        <dbReference type="EMBL" id="CZQ88655.1"/>
    </source>
</evidence>
<dbReference type="AlphaFoldDB" id="A0AB38BHS4"/>
<gene>
    <name evidence="3" type="ORF">SAMN04488507_101448</name>
    <name evidence="2" type="ORF">TFLO_1038</name>
</gene>
<accession>A0AB38BHS4</accession>
<evidence type="ECO:0000256" key="1">
    <source>
        <dbReference type="SAM" id="Coils"/>
    </source>
</evidence>
<evidence type="ECO:0000313" key="4">
    <source>
        <dbReference type="Proteomes" id="UP000195947"/>
    </source>
</evidence>
<dbReference type="RefSeq" id="WP_086988593.1">
    <property type="nucleotide sequence ID" value="NZ_FJMZ01000007.1"/>
</dbReference>
<protein>
    <submittedName>
        <fullName evidence="3">Uncharacterized protein</fullName>
    </submittedName>
</protein>
<proteinExistence type="predicted"/>
<feature type="coiled-coil region" evidence="1">
    <location>
        <begin position="75"/>
        <end position="135"/>
    </location>
</feature>
<name>A0AB38BHS4_9LACT</name>
<dbReference type="Proteomes" id="UP000195947">
    <property type="component" value="Unassembled WGS sequence"/>
</dbReference>
<reference evidence="3 5" key="2">
    <citation type="submission" date="2016-10" db="EMBL/GenBank/DDBJ databases">
        <authorList>
            <person name="Varghese N."/>
            <person name="Submissions S."/>
        </authorList>
    </citation>
    <scope>NUCLEOTIDE SEQUENCE [LARGE SCALE GENOMIC DNA]</scope>
    <source>
        <strain evidence="3 5">DSM 2094</strain>
    </source>
</reference>